<dbReference type="InParanoid" id="A0A6I8PBJ0"/>
<dbReference type="PANTHER" id="PTHR13450:SF4">
    <property type="entry name" value="LARGE RIBOSOMAL SUBUNIT PROTEIN ML42"/>
    <property type="match status" value="1"/>
</dbReference>
<dbReference type="InterPro" id="IPR019346">
    <property type="entry name" value="Ribosomal_mL42"/>
</dbReference>
<proteinExistence type="inferred from homology"/>
<dbReference type="GeneTree" id="ENSGT00940000165713"/>
<name>A0A6I8PBJ0_ORNAN</name>
<evidence type="ECO:0000313" key="9">
    <source>
        <dbReference type="Proteomes" id="UP000002279"/>
    </source>
</evidence>
<dbReference type="AlphaFoldDB" id="A0A6I8PBJ0"/>
<evidence type="ECO:0000256" key="3">
    <source>
        <dbReference type="ARBA" id="ARBA00022946"/>
    </source>
</evidence>
<evidence type="ECO:0000256" key="7">
    <source>
        <dbReference type="ARBA" id="ARBA00035189"/>
    </source>
</evidence>
<evidence type="ECO:0000313" key="8">
    <source>
        <dbReference type="Ensembl" id="ENSOANP00000049592.1"/>
    </source>
</evidence>
<reference evidence="8" key="3">
    <citation type="submission" date="2025-09" db="UniProtKB">
        <authorList>
            <consortium name="Ensembl"/>
        </authorList>
    </citation>
    <scope>IDENTIFICATION</scope>
    <source>
        <strain evidence="8">Glennie</strain>
    </source>
</reference>
<keyword evidence="6" id="KW-0687">Ribonucleoprotein</keyword>
<evidence type="ECO:0000256" key="4">
    <source>
        <dbReference type="ARBA" id="ARBA00022980"/>
    </source>
</evidence>
<dbReference type="GO" id="GO:0005762">
    <property type="term" value="C:mitochondrial large ribosomal subunit"/>
    <property type="evidence" value="ECO:0000318"/>
    <property type="project" value="GO_Central"/>
</dbReference>
<evidence type="ECO:0000256" key="5">
    <source>
        <dbReference type="ARBA" id="ARBA00023128"/>
    </source>
</evidence>
<dbReference type="PANTHER" id="PTHR13450">
    <property type="entry name" value="MITOCHONDRIAL 39S RIBOSOMAL PROTEIN L42"/>
    <property type="match status" value="1"/>
</dbReference>
<evidence type="ECO:0000256" key="6">
    <source>
        <dbReference type="ARBA" id="ARBA00023274"/>
    </source>
</evidence>
<reference evidence="8" key="2">
    <citation type="submission" date="2025-08" db="UniProtKB">
        <authorList>
            <consortium name="Ensembl"/>
        </authorList>
    </citation>
    <scope>IDENTIFICATION</scope>
    <source>
        <strain evidence="8">Glennie</strain>
    </source>
</reference>
<organism evidence="8 9">
    <name type="scientific">Ornithorhynchus anatinus</name>
    <name type="common">Duckbill platypus</name>
    <dbReference type="NCBI Taxonomy" id="9258"/>
    <lineage>
        <taxon>Eukaryota</taxon>
        <taxon>Metazoa</taxon>
        <taxon>Chordata</taxon>
        <taxon>Craniata</taxon>
        <taxon>Vertebrata</taxon>
        <taxon>Euteleostomi</taxon>
        <taxon>Mammalia</taxon>
        <taxon>Monotremata</taxon>
        <taxon>Ornithorhynchidae</taxon>
        <taxon>Ornithorhynchus</taxon>
    </lineage>
</organism>
<reference evidence="8 9" key="1">
    <citation type="journal article" date="2008" name="Nature">
        <title>Genome analysis of the platypus reveals unique signatures of evolution.</title>
        <authorList>
            <person name="Warren W.C."/>
            <person name="Hillier L.W."/>
            <person name="Marshall Graves J.A."/>
            <person name="Birney E."/>
            <person name="Ponting C.P."/>
            <person name="Grutzner F."/>
            <person name="Belov K."/>
            <person name="Miller W."/>
            <person name="Clarke L."/>
            <person name="Chinwalla A.T."/>
            <person name="Yang S.P."/>
            <person name="Heger A."/>
            <person name="Locke D.P."/>
            <person name="Miethke P."/>
            <person name="Waters P.D."/>
            <person name="Veyrunes F."/>
            <person name="Fulton L."/>
            <person name="Fulton B."/>
            <person name="Graves T."/>
            <person name="Wallis J."/>
            <person name="Puente X.S."/>
            <person name="Lopez-Otin C."/>
            <person name="Ordonez G.R."/>
            <person name="Eichler E.E."/>
            <person name="Chen L."/>
            <person name="Cheng Z."/>
            <person name="Deakin J.E."/>
            <person name="Alsop A."/>
            <person name="Thompson K."/>
            <person name="Kirby P."/>
            <person name="Papenfuss A.T."/>
            <person name="Wakefield M.J."/>
            <person name="Olender T."/>
            <person name="Lancet D."/>
            <person name="Huttley G.A."/>
            <person name="Smit A.F."/>
            <person name="Pask A."/>
            <person name="Temple-Smith P."/>
            <person name="Batzer M.A."/>
            <person name="Walker J.A."/>
            <person name="Konkel M.K."/>
            <person name="Harris R.S."/>
            <person name="Whittington C.M."/>
            <person name="Wong E.S."/>
            <person name="Gemmell N.J."/>
            <person name="Buschiazzo E."/>
            <person name="Vargas Jentzsch I.M."/>
            <person name="Merkel A."/>
            <person name="Schmitz J."/>
            <person name="Zemann A."/>
            <person name="Churakov G."/>
            <person name="Kriegs J.O."/>
            <person name="Brosius J."/>
            <person name="Murchison E.P."/>
            <person name="Sachidanandam R."/>
            <person name="Smith C."/>
            <person name="Hannon G.J."/>
            <person name="Tsend-Ayush E."/>
            <person name="McMillan D."/>
            <person name="Attenborough R."/>
            <person name="Rens W."/>
            <person name="Ferguson-Smith M."/>
            <person name="Lefevre C.M."/>
            <person name="Sharp J.A."/>
            <person name="Nicholas K.R."/>
            <person name="Ray D.A."/>
            <person name="Kube M."/>
            <person name="Reinhardt R."/>
            <person name="Pringle T.H."/>
            <person name="Taylor J."/>
            <person name="Jones R.C."/>
            <person name="Nixon B."/>
            <person name="Dacheux J.L."/>
            <person name="Niwa H."/>
            <person name="Sekita Y."/>
            <person name="Huang X."/>
            <person name="Stark A."/>
            <person name="Kheradpour P."/>
            <person name="Kellis M."/>
            <person name="Flicek P."/>
            <person name="Chen Y."/>
            <person name="Webber C."/>
            <person name="Hardison R."/>
            <person name="Nelson J."/>
            <person name="Hallsworth-Pepin K."/>
            <person name="Delehaunty K."/>
            <person name="Markovic C."/>
            <person name="Minx P."/>
            <person name="Feng Y."/>
            <person name="Kremitzki C."/>
            <person name="Mitreva M."/>
            <person name="Glasscock J."/>
            <person name="Wylie T."/>
            <person name="Wohldmann P."/>
            <person name="Thiru P."/>
            <person name="Nhan M.N."/>
            <person name="Pohl C.S."/>
            <person name="Smith S.M."/>
            <person name="Hou S."/>
            <person name="Nefedov M."/>
            <person name="de Jong P.J."/>
            <person name="Renfree M.B."/>
            <person name="Mardis E.R."/>
            <person name="Wilson R.K."/>
        </authorList>
    </citation>
    <scope>NUCLEOTIDE SEQUENCE [LARGE SCALE GENOMIC DNA]</scope>
    <source>
        <strain evidence="8 9">Glennie</strain>
    </source>
</reference>
<dbReference type="FunCoup" id="A0A6I8PBJ0">
    <property type="interactions" value="779"/>
</dbReference>
<keyword evidence="9" id="KW-1185">Reference proteome</keyword>
<comment type="subcellular location">
    <subcellularLocation>
        <location evidence="1">Mitochondrion</location>
    </subcellularLocation>
</comment>
<keyword evidence="3" id="KW-0809">Transit peptide</keyword>
<protein>
    <recommendedName>
        <fullName evidence="7">Large ribosomal subunit protein mL42</fullName>
    </recommendedName>
</protein>
<comment type="similarity">
    <text evidence="2">Belongs to the mitochondrion-specific ribosomal protein mL42 family.</text>
</comment>
<keyword evidence="5" id="KW-0496">Mitochondrion</keyword>
<dbReference type="Ensembl" id="ENSOANT00000064107.1">
    <property type="protein sequence ID" value="ENSOANP00000049592.1"/>
    <property type="gene ID" value="ENSOANG00000019984.3"/>
</dbReference>
<gene>
    <name evidence="8" type="primary">MRPL42</name>
</gene>
<dbReference type="Pfam" id="PF10210">
    <property type="entry name" value="MRP-S32"/>
    <property type="match status" value="1"/>
</dbReference>
<dbReference type="Bgee" id="ENSOANG00000019984">
    <property type="expression patterns" value="Expressed in heart and 7 other cell types or tissues"/>
</dbReference>
<keyword evidence="4" id="KW-0689">Ribosomal protein</keyword>
<evidence type="ECO:0000256" key="2">
    <source>
        <dbReference type="ARBA" id="ARBA00005556"/>
    </source>
</evidence>
<evidence type="ECO:0000256" key="1">
    <source>
        <dbReference type="ARBA" id="ARBA00004173"/>
    </source>
</evidence>
<accession>A0A6I8PBJ0</accession>
<sequence>MASTVGWTLGPRTMLPRLVAFSRLVSIQNGAAFSACHKSTYTPLPDNYNCKVELALTSDGRTIVCYHPTLDFPYSHTKPLPRPDPSKNEAETHDQILKMQLEVEKKRLEPEINIEQLSKIFYTTKHRWYPVGQLLSSFYSPFHYHFSLCLC</sequence>
<dbReference type="Proteomes" id="UP000002279">
    <property type="component" value="Chromosome 14"/>
</dbReference>